<keyword evidence="4" id="KW-1003">Cell membrane</keyword>
<keyword evidence="6 11" id="KW-1133">Transmembrane helix</keyword>
<feature type="transmembrane region" description="Helical" evidence="11">
    <location>
        <begin position="762"/>
        <end position="780"/>
    </location>
</feature>
<sequence length="970" mass="103535">MDIALAIGLPFALAATALPLSRRLSAPALGTLLAGAMALLFIFFVGYAPTVSAGAVQSTLEWVPSLKLNLTFYLDGLALLFALIVTGVGALVMLYAGFYFEEPAQAGRFLMLMMAFSGAMLGVVLAGNLLALFIAWELTSIVSFLLIGFKGEERGARIGAMMALVITGGGGLALLVGLMLIGAVAQSYEIDAILSSGQLLREHAAFGPILLLLMLGAFTKSAQFPFHFWLPNAMSAPTPASAFLHSATMVKAGVYLMLRFYPVLGDNDLWMGGLLSIGLLTMFIGAFWAIRQRDLKGCLAFSTVSWLGALMALIGLPNGYGLMAALVGILAHAMYKGALFLIVGTVDHSIGTRNLDELGGLWAKMRGFGIATGIAALSMAGVPPLFGFVAKEVLLKALEKGPAAEVLLGVVTLAAALTATMALILFWDVFMGKYRVPSGDGAAHSHHPLGDDAQAEAPHHHEAPFPMLLAPSVLAAGSLVFGFLIDPIVKPLVETALGAPVKLYLLPTELDRAFQLSLLALGLGVVIFLMRRWWLNLHLPALPSGPQVYQAALRSVDAFGDLLLKLQNGKIRFYLLFMFVALILFVLASGIVDASRLARFQISIRSAADVLKVVLLSIALVATFASIVLKQHLIAALALGVSGYSIGGLFLLEPAPDVALVQFLVETLSTVLIILILAKTSTREREKVINRTERSLRHPKVWRDILISGAIGGLVTFLAVAAVVNRPSRESVAQWHLENALPRTGINDVVGAIITDFRGLDTMIEIAVFSMASMAVYTLLTRRPTSATSGQSQGSNQLKMSEVPANLTPRISTPLTRFGALLVLPFSVLIGIGQILYAGSAPGDGFSAGVVIGLGVALWYVVFGYHETKERLPWLRPRRFISIGLALTFTNAIVPLIFGREFGANTLLKDLNLPADLKFSSSTVFEIGICLAVLGGICAIMEATASPREAEAEEKRETQPIERPKEIEKV</sequence>
<feature type="transmembrane region" description="Helical" evidence="11">
    <location>
        <begin position="513"/>
        <end position="530"/>
    </location>
</feature>
<keyword evidence="3" id="KW-0050">Antiport</keyword>
<evidence type="ECO:0000256" key="10">
    <source>
        <dbReference type="SAM" id="MobiDB-lite"/>
    </source>
</evidence>
<feature type="transmembrane region" description="Helical" evidence="11">
    <location>
        <begin position="573"/>
        <end position="591"/>
    </location>
</feature>
<organism evidence="17 18">
    <name type="scientific">Candidatus Thermofonsia Clade 1 bacterium</name>
    <dbReference type="NCBI Taxonomy" id="2364210"/>
    <lineage>
        <taxon>Bacteria</taxon>
        <taxon>Bacillati</taxon>
        <taxon>Chloroflexota</taxon>
        <taxon>Candidatus Thermofontia</taxon>
        <taxon>Candidatus Thermofonsia Clade 1</taxon>
    </lineage>
</organism>
<keyword evidence="7" id="KW-0406">Ion transport</keyword>
<evidence type="ECO:0000259" key="15">
    <source>
        <dbReference type="Pfam" id="PF13244"/>
    </source>
</evidence>
<comment type="subcellular location">
    <subcellularLocation>
        <location evidence="1">Cell membrane</location>
        <topology evidence="1">Multi-pass membrane protein</topology>
    </subcellularLocation>
    <subcellularLocation>
        <location evidence="9">Membrane</location>
        <topology evidence="9">Multi-pass membrane protein</topology>
    </subcellularLocation>
</comment>
<dbReference type="PANTHER" id="PTHR43373:SF1">
    <property type="entry name" value="NA(+)_H(+) ANTIPORTER SUBUNIT A"/>
    <property type="match status" value="1"/>
</dbReference>
<dbReference type="GO" id="GO:0005886">
    <property type="term" value="C:plasma membrane"/>
    <property type="evidence" value="ECO:0007669"/>
    <property type="project" value="UniProtKB-SubCell"/>
</dbReference>
<evidence type="ECO:0000256" key="5">
    <source>
        <dbReference type="ARBA" id="ARBA00022692"/>
    </source>
</evidence>
<evidence type="ECO:0000259" key="14">
    <source>
        <dbReference type="Pfam" id="PF04039"/>
    </source>
</evidence>
<reference evidence="17 18" key="1">
    <citation type="submission" date="2017-11" db="EMBL/GenBank/DDBJ databases">
        <title>Evolution of Phototrophy in the Chloroflexi Phylum Driven by Horizontal Gene Transfer.</title>
        <authorList>
            <person name="Ward L.M."/>
            <person name="Hemp J."/>
            <person name="Shih P.M."/>
            <person name="Mcglynn S.E."/>
            <person name="Fischer W."/>
        </authorList>
    </citation>
    <scope>NUCLEOTIDE SEQUENCE [LARGE SCALE GENOMIC DNA]</scope>
    <source>
        <strain evidence="17">JP3_13</strain>
    </source>
</reference>
<dbReference type="InterPro" id="IPR007182">
    <property type="entry name" value="MnhB"/>
</dbReference>
<feature type="transmembrane region" description="Helical" evidence="11">
    <location>
        <begin position="701"/>
        <end position="724"/>
    </location>
</feature>
<dbReference type="Pfam" id="PF13244">
    <property type="entry name" value="MbhD"/>
    <property type="match status" value="1"/>
</dbReference>
<feature type="transmembrane region" description="Helical" evidence="11">
    <location>
        <begin position="161"/>
        <end position="185"/>
    </location>
</feature>
<evidence type="ECO:0000259" key="16">
    <source>
        <dbReference type="Pfam" id="PF20501"/>
    </source>
</evidence>
<dbReference type="Proteomes" id="UP000229681">
    <property type="component" value="Unassembled WGS sequence"/>
</dbReference>
<dbReference type="InterPro" id="IPR001750">
    <property type="entry name" value="ND/Mrp_TM"/>
</dbReference>
<feature type="transmembrane region" description="Helical" evidence="11">
    <location>
        <begin position="845"/>
        <end position="868"/>
    </location>
</feature>
<dbReference type="Pfam" id="PF04039">
    <property type="entry name" value="MnhB"/>
    <property type="match status" value="1"/>
</dbReference>
<feature type="compositionally biased region" description="Basic and acidic residues" evidence="10">
    <location>
        <begin position="948"/>
        <end position="970"/>
    </location>
</feature>
<feature type="transmembrane region" description="Helical" evidence="11">
    <location>
        <begin position="120"/>
        <end position="149"/>
    </location>
</feature>
<evidence type="ECO:0000256" key="2">
    <source>
        <dbReference type="ARBA" id="ARBA00022448"/>
    </source>
</evidence>
<proteinExistence type="predicted"/>
<feature type="transmembrane region" description="Helical" evidence="11">
    <location>
        <begin position="269"/>
        <end position="290"/>
    </location>
</feature>
<feature type="domain" description="NADH:quinone oxidoreductase/Mrp antiporter transmembrane" evidence="12">
    <location>
        <begin position="126"/>
        <end position="407"/>
    </location>
</feature>
<evidence type="ECO:0000256" key="4">
    <source>
        <dbReference type="ARBA" id="ARBA00022475"/>
    </source>
</evidence>
<dbReference type="GO" id="GO:0006811">
    <property type="term" value="P:monoatomic ion transport"/>
    <property type="evidence" value="ECO:0007669"/>
    <property type="project" value="UniProtKB-KW"/>
</dbReference>
<feature type="transmembrane region" description="Helical" evidence="11">
    <location>
        <begin position="33"/>
        <end position="56"/>
    </location>
</feature>
<comment type="caution">
    <text evidence="17">The sequence shown here is derived from an EMBL/GenBank/DDBJ whole genome shotgun (WGS) entry which is preliminary data.</text>
</comment>
<feature type="transmembrane region" description="Helical" evidence="11">
    <location>
        <begin position="611"/>
        <end position="629"/>
    </location>
</feature>
<accession>A0A2M8PCD0</accession>
<feature type="transmembrane region" description="Helical" evidence="11">
    <location>
        <begin position="205"/>
        <end position="230"/>
    </location>
</feature>
<keyword evidence="8 11" id="KW-0472">Membrane</keyword>
<feature type="transmembrane region" description="Helical" evidence="11">
    <location>
        <begin position="406"/>
        <end position="427"/>
    </location>
</feature>
<dbReference type="Pfam" id="PF00662">
    <property type="entry name" value="Proton_antipo_N"/>
    <property type="match status" value="1"/>
</dbReference>
<feature type="transmembrane region" description="Helical" evidence="11">
    <location>
        <begin position="77"/>
        <end position="100"/>
    </location>
</feature>
<protein>
    <submittedName>
        <fullName evidence="17">Uncharacterized protein</fullName>
    </submittedName>
</protein>
<dbReference type="Pfam" id="PF20501">
    <property type="entry name" value="MbhE"/>
    <property type="match status" value="1"/>
</dbReference>
<feature type="region of interest" description="Disordered" evidence="10">
    <location>
        <begin position="947"/>
        <end position="970"/>
    </location>
</feature>
<evidence type="ECO:0000313" key="18">
    <source>
        <dbReference type="Proteomes" id="UP000229681"/>
    </source>
</evidence>
<dbReference type="InterPro" id="IPR046806">
    <property type="entry name" value="MrpA_C/MbhE"/>
</dbReference>
<dbReference type="GO" id="GO:0015297">
    <property type="term" value="F:antiporter activity"/>
    <property type="evidence" value="ECO:0007669"/>
    <property type="project" value="UniProtKB-KW"/>
</dbReference>
<dbReference type="Gene3D" id="1.20.120.1200">
    <property type="entry name" value="NADH-ubiquinone/plastoquinone oxidoreductase chain 6, subunit NuoJ"/>
    <property type="match status" value="1"/>
</dbReference>
<evidence type="ECO:0000256" key="3">
    <source>
        <dbReference type="ARBA" id="ARBA00022449"/>
    </source>
</evidence>
<name>A0A2M8PCD0_9CHLR</name>
<evidence type="ECO:0000259" key="13">
    <source>
        <dbReference type="Pfam" id="PF00662"/>
    </source>
</evidence>
<gene>
    <name evidence="17" type="ORF">CUN49_11740</name>
</gene>
<feature type="domain" description="MrpA C-terminal/MbhD" evidence="15">
    <location>
        <begin position="618"/>
        <end position="681"/>
    </location>
</feature>
<dbReference type="InterPro" id="IPR001516">
    <property type="entry name" value="Proton_antipo_N"/>
</dbReference>
<feature type="transmembrane region" description="Helical" evidence="11">
    <location>
        <begin position="880"/>
        <end position="899"/>
    </location>
</feature>
<evidence type="ECO:0000256" key="1">
    <source>
        <dbReference type="ARBA" id="ARBA00004651"/>
    </source>
</evidence>
<feature type="transmembrane region" description="Helical" evidence="11">
    <location>
        <begin position="634"/>
        <end position="652"/>
    </location>
</feature>
<evidence type="ECO:0000259" key="12">
    <source>
        <dbReference type="Pfam" id="PF00361"/>
    </source>
</evidence>
<dbReference type="EMBL" id="PGTM01000190">
    <property type="protein sequence ID" value="PJF35207.1"/>
    <property type="molecule type" value="Genomic_DNA"/>
</dbReference>
<dbReference type="InterPro" id="IPR025383">
    <property type="entry name" value="MrpA_C/MbhD"/>
</dbReference>
<evidence type="ECO:0000313" key="17">
    <source>
        <dbReference type="EMBL" id="PJF35207.1"/>
    </source>
</evidence>
<feature type="transmembrane region" description="Helical" evidence="11">
    <location>
        <begin position="322"/>
        <end position="346"/>
    </location>
</feature>
<evidence type="ECO:0000256" key="8">
    <source>
        <dbReference type="ARBA" id="ARBA00023136"/>
    </source>
</evidence>
<dbReference type="InterPro" id="IPR042106">
    <property type="entry name" value="Nuo/plastoQ_OxRdtase_6_NuoJ"/>
</dbReference>
<evidence type="ECO:0000256" key="9">
    <source>
        <dbReference type="RuleBase" id="RU000320"/>
    </source>
</evidence>
<feature type="transmembrane region" description="Helical" evidence="11">
    <location>
        <begin position="367"/>
        <end position="386"/>
    </location>
</feature>
<dbReference type="InterPro" id="IPR050616">
    <property type="entry name" value="CPA3_Na-H_Antiporter_A"/>
</dbReference>
<dbReference type="Pfam" id="PF00361">
    <property type="entry name" value="Proton_antipo_M"/>
    <property type="match status" value="1"/>
</dbReference>
<keyword evidence="2" id="KW-0813">Transport</keyword>
<evidence type="ECO:0000256" key="6">
    <source>
        <dbReference type="ARBA" id="ARBA00022989"/>
    </source>
</evidence>
<feature type="domain" description="Na+/H+ antiporter MnhB subunit-related protein" evidence="14">
    <location>
        <begin position="819"/>
        <end position="938"/>
    </location>
</feature>
<keyword evidence="5 9" id="KW-0812">Transmembrane</keyword>
<evidence type="ECO:0000256" key="7">
    <source>
        <dbReference type="ARBA" id="ARBA00023065"/>
    </source>
</evidence>
<feature type="transmembrane region" description="Helical" evidence="11">
    <location>
        <begin position="297"/>
        <end position="316"/>
    </location>
</feature>
<feature type="domain" description="NADH-Ubiquinone oxidoreductase (complex I) chain 5 N-terminal" evidence="13">
    <location>
        <begin position="64"/>
        <end position="109"/>
    </location>
</feature>
<dbReference type="PRINTS" id="PR01434">
    <property type="entry name" value="NADHDHGNASE5"/>
</dbReference>
<feature type="transmembrane region" description="Helical" evidence="11">
    <location>
        <begin position="919"/>
        <end position="940"/>
    </location>
</feature>
<dbReference type="AlphaFoldDB" id="A0A2M8PCD0"/>
<feature type="transmembrane region" description="Helical" evidence="11">
    <location>
        <begin position="818"/>
        <end position="839"/>
    </location>
</feature>
<feature type="transmembrane region" description="Helical" evidence="11">
    <location>
        <begin position="658"/>
        <end position="680"/>
    </location>
</feature>
<feature type="transmembrane region" description="Helical" evidence="11">
    <location>
        <begin position="465"/>
        <end position="485"/>
    </location>
</feature>
<feature type="domain" description="MrpA C-terminal/MbhE" evidence="16">
    <location>
        <begin position="703"/>
        <end position="786"/>
    </location>
</feature>
<dbReference type="PANTHER" id="PTHR43373">
    <property type="entry name" value="NA(+)/H(+) ANTIPORTER SUBUNIT"/>
    <property type="match status" value="1"/>
</dbReference>
<evidence type="ECO:0000256" key="11">
    <source>
        <dbReference type="SAM" id="Phobius"/>
    </source>
</evidence>